<reference evidence="2" key="1">
    <citation type="submission" date="2023-06" db="EMBL/GenBank/DDBJ databases">
        <title>Survivors Of The Sea: Transcriptome response of Skeletonema marinoi to long-term dormancy.</title>
        <authorList>
            <person name="Pinder M.I.M."/>
            <person name="Kourtchenko O."/>
            <person name="Robertson E.K."/>
            <person name="Larsson T."/>
            <person name="Maumus F."/>
            <person name="Osuna-Cruz C.M."/>
            <person name="Vancaester E."/>
            <person name="Stenow R."/>
            <person name="Vandepoele K."/>
            <person name="Ploug H."/>
            <person name="Bruchert V."/>
            <person name="Godhe A."/>
            <person name="Topel M."/>
        </authorList>
    </citation>
    <scope>NUCLEOTIDE SEQUENCE</scope>
    <source>
        <strain evidence="2">R05AC</strain>
    </source>
</reference>
<feature type="region of interest" description="Disordered" evidence="1">
    <location>
        <begin position="93"/>
        <end position="114"/>
    </location>
</feature>
<dbReference type="SUPFAM" id="SSF50989">
    <property type="entry name" value="Clathrin heavy-chain terminal domain"/>
    <property type="match status" value="1"/>
</dbReference>
<dbReference type="GO" id="GO:0032051">
    <property type="term" value="F:clathrin light chain binding"/>
    <property type="evidence" value="ECO:0007669"/>
    <property type="project" value="TreeGrafter"/>
</dbReference>
<accession>A0AAD9DAD7</accession>
<organism evidence="2 3">
    <name type="scientific">Skeletonema marinoi</name>
    <dbReference type="NCBI Taxonomy" id="267567"/>
    <lineage>
        <taxon>Eukaryota</taxon>
        <taxon>Sar</taxon>
        <taxon>Stramenopiles</taxon>
        <taxon>Ochrophyta</taxon>
        <taxon>Bacillariophyta</taxon>
        <taxon>Coscinodiscophyceae</taxon>
        <taxon>Thalassiosirophycidae</taxon>
        <taxon>Thalassiosirales</taxon>
        <taxon>Skeletonemataceae</taxon>
        <taxon>Skeletonema</taxon>
        <taxon>Skeletonema marinoi-dohrnii complex</taxon>
    </lineage>
</organism>
<dbReference type="EMBL" id="JATAAI010000020">
    <property type="protein sequence ID" value="KAK1738555.1"/>
    <property type="molecule type" value="Genomic_DNA"/>
</dbReference>
<proteinExistence type="predicted"/>
<dbReference type="GO" id="GO:0005198">
    <property type="term" value="F:structural molecule activity"/>
    <property type="evidence" value="ECO:0007669"/>
    <property type="project" value="InterPro"/>
</dbReference>
<keyword evidence="3" id="KW-1185">Reference proteome</keyword>
<dbReference type="Proteomes" id="UP001224775">
    <property type="component" value="Unassembled WGS sequence"/>
</dbReference>
<name>A0AAD9DAD7_9STRA</name>
<dbReference type="GO" id="GO:0030132">
    <property type="term" value="C:clathrin coat of coated pit"/>
    <property type="evidence" value="ECO:0007669"/>
    <property type="project" value="InterPro"/>
</dbReference>
<dbReference type="GO" id="GO:0030130">
    <property type="term" value="C:clathrin coat of trans-Golgi network vesicle"/>
    <property type="evidence" value="ECO:0007669"/>
    <property type="project" value="InterPro"/>
</dbReference>
<comment type="caution">
    <text evidence="2">The sequence shown here is derived from an EMBL/GenBank/DDBJ whole genome shotgun (WGS) entry which is preliminary data.</text>
</comment>
<evidence type="ECO:0000313" key="3">
    <source>
        <dbReference type="Proteomes" id="UP001224775"/>
    </source>
</evidence>
<sequence>MAAGVPIAFQEVLNLQQLQVPETSIKHGLTTMESDKWIVSVEPNQVSLIDLQNQAQVTRRPIKAEAAVMNPSSNILALRSGKTIQMFNLDSKSKLKSHDVDSPSSFGSGPPPPT</sequence>
<dbReference type="InterPro" id="IPR016025">
    <property type="entry name" value="Clathrin_H-chain_N"/>
</dbReference>
<gene>
    <name evidence="2" type="ORF">QTG54_010585</name>
</gene>
<dbReference type="PANTHER" id="PTHR10292:SF1">
    <property type="entry name" value="CLATHRIN HEAVY CHAIN"/>
    <property type="match status" value="1"/>
</dbReference>
<dbReference type="PANTHER" id="PTHR10292">
    <property type="entry name" value="CLATHRIN HEAVY CHAIN RELATED"/>
    <property type="match status" value="1"/>
</dbReference>
<protein>
    <submittedName>
        <fullName evidence="2">Uncharacterized protein</fullName>
    </submittedName>
</protein>
<evidence type="ECO:0000313" key="2">
    <source>
        <dbReference type="EMBL" id="KAK1738555.1"/>
    </source>
</evidence>
<dbReference type="GO" id="GO:0006898">
    <property type="term" value="P:receptor-mediated endocytosis"/>
    <property type="evidence" value="ECO:0007669"/>
    <property type="project" value="TreeGrafter"/>
</dbReference>
<dbReference type="GO" id="GO:0071439">
    <property type="term" value="C:clathrin complex"/>
    <property type="evidence" value="ECO:0007669"/>
    <property type="project" value="TreeGrafter"/>
</dbReference>
<dbReference type="GO" id="GO:0006886">
    <property type="term" value="P:intracellular protein transport"/>
    <property type="evidence" value="ECO:0007669"/>
    <property type="project" value="InterPro"/>
</dbReference>
<evidence type="ECO:0000256" key="1">
    <source>
        <dbReference type="SAM" id="MobiDB-lite"/>
    </source>
</evidence>
<dbReference type="Gene3D" id="2.130.10.110">
    <property type="entry name" value="Clathrin heavy-chain terminal domain"/>
    <property type="match status" value="1"/>
</dbReference>
<dbReference type="AlphaFoldDB" id="A0AAD9DAD7"/>